<dbReference type="InterPro" id="IPR001680">
    <property type="entry name" value="WD40_rpt"/>
</dbReference>
<gene>
    <name evidence="3" type="ORF">G2W53_035986</name>
</gene>
<organism evidence="3 4">
    <name type="scientific">Senna tora</name>
    <dbReference type="NCBI Taxonomy" id="362788"/>
    <lineage>
        <taxon>Eukaryota</taxon>
        <taxon>Viridiplantae</taxon>
        <taxon>Streptophyta</taxon>
        <taxon>Embryophyta</taxon>
        <taxon>Tracheophyta</taxon>
        <taxon>Spermatophyta</taxon>
        <taxon>Magnoliopsida</taxon>
        <taxon>eudicotyledons</taxon>
        <taxon>Gunneridae</taxon>
        <taxon>Pentapetalae</taxon>
        <taxon>rosids</taxon>
        <taxon>fabids</taxon>
        <taxon>Fabales</taxon>
        <taxon>Fabaceae</taxon>
        <taxon>Caesalpinioideae</taxon>
        <taxon>Cassia clade</taxon>
        <taxon>Senna</taxon>
    </lineage>
</organism>
<dbReference type="AlphaFoldDB" id="A0A834SRN0"/>
<feature type="repeat" description="WD" evidence="1">
    <location>
        <begin position="308"/>
        <end position="337"/>
    </location>
</feature>
<evidence type="ECO:0000256" key="2">
    <source>
        <dbReference type="SAM" id="MobiDB-lite"/>
    </source>
</evidence>
<keyword evidence="4" id="KW-1185">Reference proteome</keyword>
<comment type="caution">
    <text evidence="3">The sequence shown here is derived from an EMBL/GenBank/DDBJ whole genome shotgun (WGS) entry which is preliminary data.</text>
</comment>
<dbReference type="Pfam" id="PF00400">
    <property type="entry name" value="WD40"/>
    <property type="match status" value="5"/>
</dbReference>
<dbReference type="PROSITE" id="PS50294">
    <property type="entry name" value="WD_REPEATS_REGION"/>
    <property type="match status" value="3"/>
</dbReference>
<dbReference type="OrthoDB" id="674604at2759"/>
<protein>
    <submittedName>
        <fullName evidence="3">Protein JINGUBANG</fullName>
    </submittedName>
</protein>
<feature type="compositionally biased region" description="Low complexity" evidence="2">
    <location>
        <begin position="19"/>
        <end position="51"/>
    </location>
</feature>
<evidence type="ECO:0000256" key="1">
    <source>
        <dbReference type="PROSITE-ProRule" id="PRU00221"/>
    </source>
</evidence>
<accession>A0A834SRN0</accession>
<dbReference type="SMART" id="SM00320">
    <property type="entry name" value="WD40"/>
    <property type="match status" value="7"/>
</dbReference>
<dbReference type="InterPro" id="IPR045182">
    <property type="entry name" value="JINGUBANG-like"/>
</dbReference>
<dbReference type="EMBL" id="JAAIUW010000011">
    <property type="protein sequence ID" value="KAF7809243.1"/>
    <property type="molecule type" value="Genomic_DNA"/>
</dbReference>
<dbReference type="InterPro" id="IPR036322">
    <property type="entry name" value="WD40_repeat_dom_sf"/>
</dbReference>
<proteinExistence type="predicted"/>
<feature type="repeat" description="WD" evidence="1">
    <location>
        <begin position="268"/>
        <end position="300"/>
    </location>
</feature>
<reference evidence="3" key="1">
    <citation type="submission" date="2020-09" db="EMBL/GenBank/DDBJ databases">
        <title>Genome-Enabled Discovery of Anthraquinone Biosynthesis in Senna tora.</title>
        <authorList>
            <person name="Kang S.-H."/>
            <person name="Pandey R.P."/>
            <person name="Lee C.-M."/>
            <person name="Sim J.-S."/>
            <person name="Jeong J.-T."/>
            <person name="Choi B.-S."/>
            <person name="Jung M."/>
            <person name="Ginzburg D."/>
            <person name="Zhao K."/>
            <person name="Won S.Y."/>
            <person name="Oh T.-J."/>
            <person name="Yu Y."/>
            <person name="Kim N.-H."/>
            <person name="Lee O.R."/>
            <person name="Lee T.-H."/>
            <person name="Bashyal P."/>
            <person name="Kim T.-S."/>
            <person name="Lee W.-H."/>
            <person name="Kawkins C."/>
            <person name="Kim C.-K."/>
            <person name="Kim J.S."/>
            <person name="Ahn B.O."/>
            <person name="Rhee S.Y."/>
            <person name="Sohng J.K."/>
        </authorList>
    </citation>
    <scope>NUCLEOTIDE SEQUENCE</scope>
    <source>
        <tissue evidence="3">Leaf</tissue>
    </source>
</reference>
<dbReference type="Proteomes" id="UP000634136">
    <property type="component" value="Unassembled WGS sequence"/>
</dbReference>
<name>A0A834SRN0_9FABA</name>
<keyword evidence="1" id="KW-0853">WD repeat</keyword>
<dbReference type="PANTHER" id="PTHR22844">
    <property type="entry name" value="F-BOX AND WD40 DOMAIN PROTEIN"/>
    <property type="match status" value="1"/>
</dbReference>
<feature type="repeat" description="WD" evidence="1">
    <location>
        <begin position="186"/>
        <end position="227"/>
    </location>
</feature>
<dbReference type="CDD" id="cd00200">
    <property type="entry name" value="WD40"/>
    <property type="match status" value="1"/>
</dbReference>
<dbReference type="PANTHER" id="PTHR22844:SF387">
    <property type="entry name" value="F3I6.5 PROTEIN"/>
    <property type="match status" value="1"/>
</dbReference>
<dbReference type="InterPro" id="IPR015943">
    <property type="entry name" value="WD40/YVTN_repeat-like_dom_sf"/>
</dbReference>
<evidence type="ECO:0000313" key="3">
    <source>
        <dbReference type="EMBL" id="KAF7809243.1"/>
    </source>
</evidence>
<dbReference type="SUPFAM" id="SSF50978">
    <property type="entry name" value="WD40 repeat-like"/>
    <property type="match status" value="1"/>
</dbReference>
<dbReference type="Gene3D" id="2.130.10.10">
    <property type="entry name" value="YVTN repeat-like/Quinoprotein amine dehydrogenase"/>
    <property type="match status" value="2"/>
</dbReference>
<feature type="repeat" description="WD" evidence="1">
    <location>
        <begin position="228"/>
        <end position="259"/>
    </location>
</feature>
<dbReference type="FunFam" id="2.130.10.10:FF:000775">
    <property type="entry name" value="BnaA09g28200D protein"/>
    <property type="match status" value="1"/>
</dbReference>
<sequence>MGLVQSPLCCHSKDEEPPSHTNSNHHLHSESSTSSISSQPSLPSVPSLTTPHPHPNPSLQPQLLTTLTASSPISSLTLHAKFLYAASSNSHIHAWPRHHPPPQNDTVVLATSHAPVKSMLISGQNLFTAHQDHRIRIWKIQFQPDDPTPYPKLKPLTSLPTLPDRISKLFSATNYVEIRRHKKSTWVHHVDAVSALALSRDHTLLYSASWDRTFKIWRTSDFKCLKSIRAHEDAINALVVSGDGVVYTGSADRKIKAWKNNGSLVGTLEKHKSAVNALALSPDGSVLYSGACDRSVLVWEKMGVVGALRGHTKAILCLVAMEDLVCSGSADGSVRIWRRFGSGDDQNKYSCVGVLEGHRKPVKCLAMAVQSSNDDDHNGGGSDDMNTSYLVYSGGLDSEIKFSQESVMQADVPFD</sequence>
<feature type="region of interest" description="Disordered" evidence="2">
    <location>
        <begin position="1"/>
        <end position="62"/>
    </location>
</feature>
<dbReference type="PROSITE" id="PS50082">
    <property type="entry name" value="WD_REPEATS_2"/>
    <property type="match status" value="4"/>
</dbReference>
<evidence type="ECO:0000313" key="4">
    <source>
        <dbReference type="Proteomes" id="UP000634136"/>
    </source>
</evidence>